<evidence type="ECO:0000313" key="9">
    <source>
        <dbReference type="Proteomes" id="UP000076407"/>
    </source>
</evidence>
<protein>
    <recommendedName>
        <fullName evidence="7">Ig-like domain-containing protein</fullName>
    </recommendedName>
</protein>
<keyword evidence="5" id="KW-1015">Disulfide bond</keyword>
<evidence type="ECO:0000256" key="5">
    <source>
        <dbReference type="ARBA" id="ARBA00023157"/>
    </source>
</evidence>
<dbReference type="InterPro" id="IPR003598">
    <property type="entry name" value="Ig_sub2"/>
</dbReference>
<keyword evidence="2 6" id="KW-0812">Transmembrane</keyword>
<sequence>MTINRPACDVQQHPATVPVLASVCDDEDDDTTRTGNRLFRLQKQQQGGLHSLRYQYRLSFAFVLFLLHLFSLAGPVRSHPRNEKENFVKTTDVEAIEDQQAVLYCPLLASNRDKINMVLWFRDNAGIPLYSLDVRGKSLNDAQHWSAPQVFGPRARYVIESDPAYLELNEIKRHDQGIYRCRVDFQNSQTQSFRFNLTVIIPPSQPVVLDRWGRVINSTIIGPKEEGDDILLTCRVVGGRPQPDVLWFINDNLVDNQIEQNTGNIIENRLLWTSVQRHHLHSVFTCQASNTKLMQPRTSKFVLDMYLKPLAVNILNATESLAAHKEYQIVCQSTGARPNAVIQWTKGKKTLKRVKEHAVRNTTYSVLTFVPTVEDDGRLLGCRAQNPKVAGLFLEHFQNISVHYPPVVVLQLGSTLAMDDIKEGDDIYFECKIQSNPSWRRLTWLHNGVQLPQNSSSTKIVRSNQSLVIQKVTRYSSGSYQCGALNSEGETLSNEIVLNIKYVPLCATDKIVSIGVSLDETITVSCDIITHPLASKFYWRFENSEEVLEIEQHRFSSNGSSSQLHYTPASEQDYGTLSCWGTNEIGTMAEPCIFHLIAAGLPTSVINCSWRNFTNSFEVNCHQGYDGGLKQSFVLEMLSSRYPGHSINLTNAEEPIFSIASFDQLRQQLPPAGHHKPDSLKLYVYSVNQKGHSPRIFIADLLIPAAPEVAAPSPDPKSNLLTPILIGLFLTILLIIVIIIVRIYLKSKRLKQNINKEKRYTEESKNTLLLVDIAKVRDARSASAYGKTDCLCANEKFCLQKDKPTKTTKWMNNVGSSIKTKTKVETIDDEQDPDLIPYPRLTDIHQEELIPINSTSSAFAIKHQQLAHSPQELELDKAGREKDRFYHQANHHPHGHQSTRTGAGTYRDEEISEAEINLKGIEDFLMTNRVPESCV</sequence>
<dbReference type="AlphaFoldDB" id="A0A182XL95"/>
<dbReference type="SUPFAM" id="SSF48726">
    <property type="entry name" value="Immunoglobulin"/>
    <property type="match status" value="5"/>
</dbReference>
<name>A0A182XL95_ANOQN</name>
<dbReference type="EnsemblMetazoa" id="AQUA010640-RA">
    <property type="protein sequence ID" value="AQUA010640-PA"/>
    <property type="gene ID" value="AQUA010640"/>
</dbReference>
<feature type="domain" description="Ig-like" evidence="7">
    <location>
        <begin position="202"/>
        <end position="302"/>
    </location>
</feature>
<evidence type="ECO:0000256" key="4">
    <source>
        <dbReference type="ARBA" id="ARBA00023136"/>
    </source>
</evidence>
<keyword evidence="4 6" id="KW-0472">Membrane</keyword>
<accession>A0A182XL95</accession>
<dbReference type="Pfam" id="PF07686">
    <property type="entry name" value="V-set"/>
    <property type="match status" value="1"/>
</dbReference>
<comment type="subcellular location">
    <subcellularLocation>
        <location evidence="1">Membrane</location>
        <topology evidence="1">Single-pass membrane protein</topology>
    </subcellularLocation>
</comment>
<dbReference type="Gene3D" id="2.60.40.10">
    <property type="entry name" value="Immunoglobulins"/>
    <property type="match status" value="5"/>
</dbReference>
<feature type="domain" description="Ig-like" evidence="7">
    <location>
        <begin position="405"/>
        <end position="493"/>
    </location>
</feature>
<evidence type="ECO:0000313" key="8">
    <source>
        <dbReference type="EnsemblMetazoa" id="AQUA010640-PA"/>
    </source>
</evidence>
<dbReference type="SMART" id="SM00409">
    <property type="entry name" value="IG"/>
    <property type="match status" value="5"/>
</dbReference>
<dbReference type="InterPro" id="IPR003599">
    <property type="entry name" value="Ig_sub"/>
</dbReference>
<reference evidence="8" key="1">
    <citation type="submission" date="2020-05" db="UniProtKB">
        <authorList>
            <consortium name="EnsemblMetazoa"/>
        </authorList>
    </citation>
    <scope>IDENTIFICATION</scope>
    <source>
        <strain evidence="8">SANGQUA</strain>
    </source>
</reference>
<dbReference type="VEuPathDB" id="VectorBase:AQUA010640"/>
<dbReference type="InterPro" id="IPR013106">
    <property type="entry name" value="Ig_V-set"/>
</dbReference>
<dbReference type="PROSITE" id="PS50835">
    <property type="entry name" value="IG_LIKE"/>
    <property type="match status" value="5"/>
</dbReference>
<keyword evidence="3 6" id="KW-1133">Transmembrane helix</keyword>
<dbReference type="SMART" id="SM00408">
    <property type="entry name" value="IGc2"/>
    <property type="match status" value="4"/>
</dbReference>
<dbReference type="InterPro" id="IPR007110">
    <property type="entry name" value="Ig-like_dom"/>
</dbReference>
<dbReference type="InterPro" id="IPR013783">
    <property type="entry name" value="Ig-like_fold"/>
</dbReference>
<evidence type="ECO:0000259" key="7">
    <source>
        <dbReference type="PROSITE" id="PS50835"/>
    </source>
</evidence>
<dbReference type="STRING" id="34691.A0A182XL95"/>
<dbReference type="Proteomes" id="UP000076407">
    <property type="component" value="Unassembled WGS sequence"/>
</dbReference>
<evidence type="ECO:0000256" key="2">
    <source>
        <dbReference type="ARBA" id="ARBA00022692"/>
    </source>
</evidence>
<evidence type="ECO:0000256" key="3">
    <source>
        <dbReference type="ARBA" id="ARBA00022989"/>
    </source>
</evidence>
<proteinExistence type="predicted"/>
<dbReference type="Pfam" id="PF13927">
    <property type="entry name" value="Ig_3"/>
    <property type="match status" value="2"/>
</dbReference>
<evidence type="ECO:0000256" key="1">
    <source>
        <dbReference type="ARBA" id="ARBA00004167"/>
    </source>
</evidence>
<feature type="domain" description="Ig-like" evidence="7">
    <location>
        <begin position="80"/>
        <end position="198"/>
    </location>
</feature>
<dbReference type="GO" id="GO:0016020">
    <property type="term" value="C:membrane"/>
    <property type="evidence" value="ECO:0007669"/>
    <property type="project" value="UniProtKB-SubCell"/>
</dbReference>
<keyword evidence="9" id="KW-1185">Reference proteome</keyword>
<feature type="domain" description="Ig-like" evidence="7">
    <location>
        <begin position="504"/>
        <end position="579"/>
    </location>
</feature>
<dbReference type="InterPro" id="IPR036179">
    <property type="entry name" value="Ig-like_dom_sf"/>
</dbReference>
<feature type="transmembrane region" description="Helical" evidence="6">
    <location>
        <begin position="720"/>
        <end position="745"/>
    </location>
</feature>
<dbReference type="Pfam" id="PF08205">
    <property type="entry name" value="C2-set_2"/>
    <property type="match status" value="1"/>
</dbReference>
<feature type="domain" description="Ig-like" evidence="7">
    <location>
        <begin position="309"/>
        <end position="401"/>
    </location>
</feature>
<dbReference type="InterPro" id="IPR013162">
    <property type="entry name" value="CD80_C2-set"/>
</dbReference>
<evidence type="ECO:0000256" key="6">
    <source>
        <dbReference type="SAM" id="Phobius"/>
    </source>
</evidence>
<dbReference type="PANTHER" id="PTHR23278">
    <property type="entry name" value="SIDESTEP PROTEIN"/>
    <property type="match status" value="1"/>
</dbReference>
<dbReference type="PANTHER" id="PTHR23278:SF31">
    <property type="entry name" value="SIDESTEP II, ISOFORM A"/>
    <property type="match status" value="1"/>
</dbReference>
<organism evidence="8 9">
    <name type="scientific">Anopheles quadriannulatus</name>
    <name type="common">Mosquito</name>
    <dbReference type="NCBI Taxonomy" id="34691"/>
    <lineage>
        <taxon>Eukaryota</taxon>
        <taxon>Metazoa</taxon>
        <taxon>Ecdysozoa</taxon>
        <taxon>Arthropoda</taxon>
        <taxon>Hexapoda</taxon>
        <taxon>Insecta</taxon>
        <taxon>Pterygota</taxon>
        <taxon>Neoptera</taxon>
        <taxon>Endopterygota</taxon>
        <taxon>Diptera</taxon>
        <taxon>Nematocera</taxon>
        <taxon>Culicoidea</taxon>
        <taxon>Culicidae</taxon>
        <taxon>Anophelinae</taxon>
        <taxon>Anopheles</taxon>
    </lineage>
</organism>